<keyword evidence="1" id="KW-0472">Membrane</keyword>
<organism evidence="2 3">
    <name type="scientific">Fulvimarina pelagi HTCC2506</name>
    <dbReference type="NCBI Taxonomy" id="314231"/>
    <lineage>
        <taxon>Bacteria</taxon>
        <taxon>Pseudomonadati</taxon>
        <taxon>Pseudomonadota</taxon>
        <taxon>Alphaproteobacteria</taxon>
        <taxon>Hyphomicrobiales</taxon>
        <taxon>Aurantimonadaceae</taxon>
        <taxon>Fulvimarina</taxon>
    </lineage>
</organism>
<name>Q0FYW0_9HYPH</name>
<reference evidence="2 3" key="1">
    <citation type="journal article" date="2010" name="J. Bacteriol.">
        <title>Genome sequence of Fulvimarina pelagi HTCC2506T, a Mn(II)-oxidizing alphaproteobacterium possessing an aerobic anoxygenic photosynthetic gene cluster and Xanthorhodopsin.</title>
        <authorList>
            <person name="Kang I."/>
            <person name="Oh H.M."/>
            <person name="Lim S.I."/>
            <person name="Ferriera S."/>
            <person name="Giovannoni S.J."/>
            <person name="Cho J.C."/>
        </authorList>
    </citation>
    <scope>NUCLEOTIDE SEQUENCE [LARGE SCALE GENOMIC DNA]</scope>
    <source>
        <strain evidence="2 3">HTCC2506</strain>
    </source>
</reference>
<proteinExistence type="predicted"/>
<keyword evidence="3" id="KW-1185">Reference proteome</keyword>
<dbReference type="Proteomes" id="UP000004310">
    <property type="component" value="Unassembled WGS sequence"/>
</dbReference>
<feature type="transmembrane region" description="Helical" evidence="1">
    <location>
        <begin position="12"/>
        <end position="33"/>
    </location>
</feature>
<keyword evidence="1" id="KW-0812">Transmembrane</keyword>
<dbReference type="HOGENOM" id="CLU_3343988_0_0_5"/>
<evidence type="ECO:0000256" key="1">
    <source>
        <dbReference type="SAM" id="Phobius"/>
    </source>
</evidence>
<dbReference type="AlphaFoldDB" id="Q0FYW0"/>
<dbReference type="EMBL" id="AATP01000009">
    <property type="protein sequence ID" value="EAU40198.1"/>
    <property type="molecule type" value="Genomic_DNA"/>
</dbReference>
<gene>
    <name evidence="2" type="ORF">FP2506_11597</name>
</gene>
<protein>
    <submittedName>
        <fullName evidence="2">Uncharacterized protein</fullName>
    </submittedName>
</protein>
<comment type="caution">
    <text evidence="2">The sequence shown here is derived from an EMBL/GenBank/DDBJ whole genome shotgun (WGS) entry which is preliminary data.</text>
</comment>
<evidence type="ECO:0000313" key="3">
    <source>
        <dbReference type="Proteomes" id="UP000004310"/>
    </source>
</evidence>
<sequence>MTVSSVLFDLAAIARFLPALMIFVCSIAAIRGLKSKT</sequence>
<accession>Q0FYW0</accession>
<keyword evidence="1" id="KW-1133">Transmembrane helix</keyword>
<evidence type="ECO:0000313" key="2">
    <source>
        <dbReference type="EMBL" id="EAU40198.1"/>
    </source>
</evidence>